<name>A0A6B3NES5_9CYAN</name>
<organism evidence="1">
    <name type="scientific">Symploca sp. SIO1C4</name>
    <dbReference type="NCBI Taxonomy" id="2607765"/>
    <lineage>
        <taxon>Bacteria</taxon>
        <taxon>Bacillati</taxon>
        <taxon>Cyanobacteriota</taxon>
        <taxon>Cyanophyceae</taxon>
        <taxon>Coleofasciculales</taxon>
        <taxon>Coleofasciculaceae</taxon>
        <taxon>Symploca</taxon>
    </lineage>
</organism>
<accession>A0A6B3NES5</accession>
<evidence type="ECO:0000313" key="1">
    <source>
        <dbReference type="EMBL" id="NER30110.1"/>
    </source>
</evidence>
<dbReference type="EMBL" id="JAAHFQ010000489">
    <property type="protein sequence ID" value="NER30110.1"/>
    <property type="molecule type" value="Genomic_DNA"/>
</dbReference>
<sequence>MTSLFNRLQPAQKLRISTKAIAQLLKIPQHLIVRVECWQYVVFVHRRDRGGQFISYRQLQQWLNATAYQIQNCTTWQQLRQLWQAIEVDYNKYNKQYQDQSYQFLSKIWTKRWQMLWPSPESAAGF</sequence>
<dbReference type="AlphaFoldDB" id="A0A6B3NES5"/>
<reference evidence="1" key="1">
    <citation type="submission" date="2019-11" db="EMBL/GenBank/DDBJ databases">
        <title>Genomic insights into an expanded diversity of filamentous marine cyanobacteria reveals the extraordinary biosynthetic potential of Moorea and Okeania.</title>
        <authorList>
            <person name="Ferreira Leao T."/>
            <person name="Wang M."/>
            <person name="Moss N."/>
            <person name="Da Silva R."/>
            <person name="Sanders J."/>
            <person name="Nurk S."/>
            <person name="Gurevich A."/>
            <person name="Humphrey G."/>
            <person name="Reher R."/>
            <person name="Zhu Q."/>
            <person name="Belda-Ferre P."/>
            <person name="Glukhov E."/>
            <person name="Rex R."/>
            <person name="Dorrestein P.C."/>
            <person name="Knight R."/>
            <person name="Pevzner P."/>
            <person name="Gerwick W.H."/>
            <person name="Gerwick L."/>
        </authorList>
    </citation>
    <scope>NUCLEOTIDE SEQUENCE</scope>
    <source>
        <strain evidence="1">SIO1C4</strain>
    </source>
</reference>
<comment type="caution">
    <text evidence="1">The sequence shown here is derived from an EMBL/GenBank/DDBJ whole genome shotgun (WGS) entry which is preliminary data.</text>
</comment>
<proteinExistence type="predicted"/>
<gene>
    <name evidence="1" type="ORF">F6J89_21440</name>
</gene>
<protein>
    <submittedName>
        <fullName evidence="1">Uncharacterized protein</fullName>
    </submittedName>
</protein>